<gene>
    <name evidence="7" type="ORF">LTR09_002487</name>
</gene>
<feature type="transmembrane region" description="Helical" evidence="5">
    <location>
        <begin position="70"/>
        <end position="87"/>
    </location>
</feature>
<feature type="transmembrane region" description="Helical" evidence="5">
    <location>
        <begin position="93"/>
        <end position="114"/>
    </location>
</feature>
<reference evidence="7" key="1">
    <citation type="submission" date="2023-04" db="EMBL/GenBank/DDBJ databases">
        <title>Black Yeasts Isolated from many extreme environments.</title>
        <authorList>
            <person name="Coleine C."/>
            <person name="Stajich J.E."/>
            <person name="Selbmann L."/>
        </authorList>
    </citation>
    <scope>NUCLEOTIDE SEQUENCE</scope>
    <source>
        <strain evidence="7">CCFEE 5312</strain>
    </source>
</reference>
<dbReference type="InterPro" id="IPR011547">
    <property type="entry name" value="SLC26A/SulP_dom"/>
</dbReference>
<feature type="domain" description="STAS" evidence="6">
    <location>
        <begin position="538"/>
        <end position="666"/>
    </location>
</feature>
<dbReference type="Gene3D" id="3.30.750.24">
    <property type="entry name" value="STAS domain"/>
    <property type="match status" value="1"/>
</dbReference>
<evidence type="ECO:0000256" key="5">
    <source>
        <dbReference type="SAM" id="Phobius"/>
    </source>
</evidence>
<keyword evidence="8" id="KW-1185">Reference proteome</keyword>
<dbReference type="GO" id="GO:0055085">
    <property type="term" value="P:transmembrane transport"/>
    <property type="evidence" value="ECO:0007669"/>
    <property type="project" value="InterPro"/>
</dbReference>
<evidence type="ECO:0000256" key="2">
    <source>
        <dbReference type="ARBA" id="ARBA00022692"/>
    </source>
</evidence>
<feature type="transmembrane region" description="Helical" evidence="5">
    <location>
        <begin position="121"/>
        <end position="142"/>
    </location>
</feature>
<feature type="transmembrane region" description="Helical" evidence="5">
    <location>
        <begin position="483"/>
        <end position="512"/>
    </location>
</feature>
<dbReference type="PANTHER" id="PTHR11814">
    <property type="entry name" value="SULFATE TRANSPORTER"/>
    <property type="match status" value="1"/>
</dbReference>
<evidence type="ECO:0000259" key="6">
    <source>
        <dbReference type="PROSITE" id="PS50801"/>
    </source>
</evidence>
<organism evidence="7 8">
    <name type="scientific">Extremus antarcticus</name>
    <dbReference type="NCBI Taxonomy" id="702011"/>
    <lineage>
        <taxon>Eukaryota</taxon>
        <taxon>Fungi</taxon>
        <taxon>Dikarya</taxon>
        <taxon>Ascomycota</taxon>
        <taxon>Pezizomycotina</taxon>
        <taxon>Dothideomycetes</taxon>
        <taxon>Dothideomycetidae</taxon>
        <taxon>Mycosphaerellales</taxon>
        <taxon>Extremaceae</taxon>
        <taxon>Extremus</taxon>
    </lineage>
</organism>
<evidence type="ECO:0000256" key="1">
    <source>
        <dbReference type="ARBA" id="ARBA00004141"/>
    </source>
</evidence>
<dbReference type="EMBL" id="JAWDJX010000005">
    <property type="protein sequence ID" value="KAK3056694.1"/>
    <property type="molecule type" value="Genomic_DNA"/>
</dbReference>
<dbReference type="Pfam" id="PF00916">
    <property type="entry name" value="Sulfate_transp"/>
    <property type="match status" value="1"/>
</dbReference>
<dbReference type="Proteomes" id="UP001271007">
    <property type="component" value="Unassembled WGS sequence"/>
</dbReference>
<dbReference type="CDD" id="cd07042">
    <property type="entry name" value="STAS_SulP_like_sulfate_transporter"/>
    <property type="match status" value="1"/>
</dbReference>
<feature type="transmembrane region" description="Helical" evidence="5">
    <location>
        <begin position="287"/>
        <end position="307"/>
    </location>
</feature>
<comment type="subcellular location">
    <subcellularLocation>
        <location evidence="1">Membrane</location>
        <topology evidence="1">Multi-pass membrane protein</topology>
    </subcellularLocation>
</comment>
<keyword evidence="2 5" id="KW-0812">Transmembrane</keyword>
<feature type="transmembrane region" description="Helical" evidence="5">
    <location>
        <begin position="257"/>
        <end position="275"/>
    </location>
</feature>
<feature type="transmembrane region" description="Helical" evidence="5">
    <location>
        <begin position="344"/>
        <end position="364"/>
    </location>
</feature>
<evidence type="ECO:0000256" key="3">
    <source>
        <dbReference type="ARBA" id="ARBA00022989"/>
    </source>
</evidence>
<name>A0AAJ0LVH6_9PEZI</name>
<feature type="transmembrane region" description="Helical" evidence="5">
    <location>
        <begin position="385"/>
        <end position="405"/>
    </location>
</feature>
<evidence type="ECO:0000256" key="4">
    <source>
        <dbReference type="ARBA" id="ARBA00023136"/>
    </source>
</evidence>
<feature type="transmembrane region" description="Helical" evidence="5">
    <location>
        <begin position="205"/>
        <end position="224"/>
    </location>
</feature>
<dbReference type="AlphaFoldDB" id="A0AAJ0LVH6"/>
<feature type="transmembrane region" description="Helical" evidence="5">
    <location>
        <begin position="175"/>
        <end position="193"/>
    </location>
</feature>
<evidence type="ECO:0000313" key="7">
    <source>
        <dbReference type="EMBL" id="KAK3056694.1"/>
    </source>
</evidence>
<keyword evidence="4 5" id="KW-0472">Membrane</keyword>
<feature type="transmembrane region" description="Helical" evidence="5">
    <location>
        <begin position="425"/>
        <end position="445"/>
    </location>
</feature>
<comment type="caution">
    <text evidence="7">The sequence shown here is derived from an EMBL/GenBank/DDBJ whole genome shotgun (WGS) entry which is preliminary data.</text>
</comment>
<dbReference type="SUPFAM" id="SSF52091">
    <property type="entry name" value="SpoIIaa-like"/>
    <property type="match status" value="1"/>
</dbReference>
<dbReference type="Pfam" id="PF01740">
    <property type="entry name" value="STAS"/>
    <property type="match status" value="1"/>
</dbReference>
<protein>
    <recommendedName>
        <fullName evidence="6">STAS domain-containing protein</fullName>
    </recommendedName>
</protein>
<sequence>MSEGGRDSVSVSEGLIHRNHNGYGTLKHSRKDSFSSPMVAGRRYRMALPWATADHESLLNSERNRNRYRWWAYYMPFLTWLPQYQIWWLRDDMLAALTVASLYVPMCFSFAIIAQVDPISGLYAFIIHPLVYAFLGSCPQMIVGPEATGSLLVGSVVRQIQSAAGADESYVNAEISGVITAMAGVCLLVAGISRIGFIDSMLNRPFMQGFISGVGFVLIIEQAIPELGLKDLSRELGYSRCSAAFKLYFIVTNLSKAHLLTAIMALSTLAFILIFRSTQRALRSRFPGIALVPDRLLAIAVTTIITWKLGLDRQGLEILGAMGTSGPKLPEFYWPFDKFESIELVFTTSFLSALLGFFESSVTARSIKPEKIVLENTPLSANRELIALGTANILGGCFMTLPAFGGFGRSKLNVQAGGTTPMASVLLSGITILCVFFILPGLYYVPKAVLSAMASAVGISMMEECPHDLRFFFKVRGWQELTLMAMVFLATACYSMSLGIAVGILITLFTLVRHSTKSRIQILGRIPGTTHLFEDAEIAPEGDQFDQCLIVRIAEPLTFANSGDLRTRLRRLEWYGKHDVHPSLPRVRAEDEILIFDVQGLTAIDACATQLLTEVVQEYTRNGAQVIFCRLKQAQVMDSFRRSGIVDTIGGLDYFVDNVEDALHLAGVDG</sequence>
<dbReference type="PROSITE" id="PS50801">
    <property type="entry name" value="STAS"/>
    <property type="match status" value="1"/>
</dbReference>
<dbReference type="GO" id="GO:0016020">
    <property type="term" value="C:membrane"/>
    <property type="evidence" value="ECO:0007669"/>
    <property type="project" value="UniProtKB-SubCell"/>
</dbReference>
<dbReference type="InterPro" id="IPR002645">
    <property type="entry name" value="STAS_dom"/>
</dbReference>
<proteinExistence type="predicted"/>
<keyword evidence="3 5" id="KW-1133">Transmembrane helix</keyword>
<dbReference type="InterPro" id="IPR001902">
    <property type="entry name" value="SLC26A/SulP_fam"/>
</dbReference>
<accession>A0AAJ0LVH6</accession>
<evidence type="ECO:0000313" key="8">
    <source>
        <dbReference type="Proteomes" id="UP001271007"/>
    </source>
</evidence>
<dbReference type="InterPro" id="IPR036513">
    <property type="entry name" value="STAS_dom_sf"/>
</dbReference>